<dbReference type="Proteomes" id="UP000308230">
    <property type="component" value="Unassembled WGS sequence"/>
</dbReference>
<gene>
    <name evidence="1" type="ORF">FCL54_03645</name>
</gene>
<sequence>MGKKRKTSKKKQQKQEDFGTCEFFCTNCDHTFEVEWITIWEIQESTHGYVGFHTFDTYIACPICNEIVENDNTPYEKEAFPSNPF</sequence>
<protein>
    <submittedName>
        <fullName evidence="1">Uncharacterized protein</fullName>
    </submittedName>
</protein>
<accession>A0A5R9FGE2</accession>
<reference evidence="1 2" key="1">
    <citation type="submission" date="2019-04" db="EMBL/GenBank/DDBJ databases">
        <title>Bacillus caeni sp. nov., a bacterium isolated from mangrove sediment.</title>
        <authorList>
            <person name="Huang H."/>
            <person name="Mo K."/>
            <person name="Hu Y."/>
        </authorList>
    </citation>
    <scope>NUCLEOTIDE SEQUENCE [LARGE SCALE GENOMIC DNA]</scope>
    <source>
        <strain evidence="1 2">HB172195</strain>
    </source>
</reference>
<evidence type="ECO:0000313" key="1">
    <source>
        <dbReference type="EMBL" id="TLS38605.1"/>
    </source>
</evidence>
<comment type="caution">
    <text evidence="1">The sequence shown here is derived from an EMBL/GenBank/DDBJ whole genome shotgun (WGS) entry which is preliminary data.</text>
</comment>
<dbReference type="OrthoDB" id="2916175at2"/>
<dbReference type="EMBL" id="SWLG01000002">
    <property type="protein sequence ID" value="TLS38605.1"/>
    <property type="molecule type" value="Genomic_DNA"/>
</dbReference>
<dbReference type="RefSeq" id="WP_138123325.1">
    <property type="nucleotide sequence ID" value="NZ_SWLG01000002.1"/>
</dbReference>
<evidence type="ECO:0000313" key="2">
    <source>
        <dbReference type="Proteomes" id="UP000308230"/>
    </source>
</evidence>
<dbReference type="AlphaFoldDB" id="A0A5R9FGE2"/>
<organism evidence="1 2">
    <name type="scientific">Exobacillus caeni</name>
    <dbReference type="NCBI Taxonomy" id="2574798"/>
    <lineage>
        <taxon>Bacteria</taxon>
        <taxon>Bacillati</taxon>
        <taxon>Bacillota</taxon>
        <taxon>Bacilli</taxon>
        <taxon>Bacillales</taxon>
        <taxon>Guptibacillaceae</taxon>
        <taxon>Exobacillus</taxon>
    </lineage>
</organism>
<proteinExistence type="predicted"/>
<keyword evidence="2" id="KW-1185">Reference proteome</keyword>
<name>A0A5R9FGE2_9BACL</name>